<dbReference type="GO" id="GO:0005829">
    <property type="term" value="C:cytosol"/>
    <property type="evidence" value="ECO:0007669"/>
    <property type="project" value="TreeGrafter"/>
</dbReference>
<dbReference type="PANTHER" id="PTHR10996">
    <property type="entry name" value="2-HYDROXYACID DEHYDROGENASE-RELATED"/>
    <property type="match status" value="1"/>
</dbReference>
<dbReference type="InterPro" id="IPR006139">
    <property type="entry name" value="D-isomer_2_OHA_DH_cat_dom"/>
</dbReference>
<keyword evidence="2 4" id="KW-0560">Oxidoreductase</keyword>
<dbReference type="InterPro" id="IPR036291">
    <property type="entry name" value="NAD(P)-bd_dom_sf"/>
</dbReference>
<dbReference type="FunFam" id="3.40.50.720:FF:000203">
    <property type="entry name" value="D-3-phosphoglycerate dehydrogenase (SerA)"/>
    <property type="match status" value="1"/>
</dbReference>
<dbReference type="AlphaFoldDB" id="A0A918RHK2"/>
<evidence type="ECO:0000259" key="6">
    <source>
        <dbReference type="Pfam" id="PF02826"/>
    </source>
</evidence>
<proteinExistence type="inferred from homology"/>
<keyword evidence="8" id="KW-1185">Reference proteome</keyword>
<dbReference type="Pfam" id="PF00389">
    <property type="entry name" value="2-Hacid_dh"/>
    <property type="match status" value="1"/>
</dbReference>
<protein>
    <submittedName>
        <fullName evidence="7">D-glycerate dehydrogenase</fullName>
    </submittedName>
</protein>
<feature type="domain" description="D-isomer specific 2-hydroxyacid dehydrogenase catalytic" evidence="5">
    <location>
        <begin position="30"/>
        <end position="339"/>
    </location>
</feature>
<dbReference type="GO" id="GO:0016618">
    <property type="term" value="F:hydroxypyruvate reductase [NAD(P)H] activity"/>
    <property type="evidence" value="ECO:0007669"/>
    <property type="project" value="TreeGrafter"/>
</dbReference>
<gene>
    <name evidence="7" type="ORF">GCM10011617_14270</name>
</gene>
<dbReference type="PROSITE" id="PS00065">
    <property type="entry name" value="D_2_HYDROXYACID_DH_1"/>
    <property type="match status" value="1"/>
</dbReference>
<evidence type="ECO:0000256" key="2">
    <source>
        <dbReference type="ARBA" id="ARBA00023002"/>
    </source>
</evidence>
<evidence type="ECO:0000256" key="3">
    <source>
        <dbReference type="ARBA" id="ARBA00023027"/>
    </source>
</evidence>
<organism evidence="7 8">
    <name type="scientific">Novosphingobium arvoryzae</name>
    <dbReference type="NCBI Taxonomy" id="1256514"/>
    <lineage>
        <taxon>Bacteria</taxon>
        <taxon>Pseudomonadati</taxon>
        <taxon>Pseudomonadota</taxon>
        <taxon>Alphaproteobacteria</taxon>
        <taxon>Sphingomonadales</taxon>
        <taxon>Sphingomonadaceae</taxon>
        <taxon>Novosphingobium</taxon>
    </lineage>
</organism>
<dbReference type="Gene3D" id="3.40.50.720">
    <property type="entry name" value="NAD(P)-binding Rossmann-like Domain"/>
    <property type="match status" value="2"/>
</dbReference>
<dbReference type="Pfam" id="PF02826">
    <property type="entry name" value="2-Hacid_dh_C"/>
    <property type="match status" value="1"/>
</dbReference>
<dbReference type="InterPro" id="IPR006140">
    <property type="entry name" value="D-isomer_DH_NAD-bd"/>
</dbReference>
<accession>A0A918RHK2</accession>
<name>A0A918RHK2_9SPHN</name>
<dbReference type="InterPro" id="IPR029752">
    <property type="entry name" value="D-isomer_DH_CS1"/>
</dbReference>
<dbReference type="InterPro" id="IPR050223">
    <property type="entry name" value="D-isomer_2-hydroxyacid_DH"/>
</dbReference>
<dbReference type="InterPro" id="IPR029753">
    <property type="entry name" value="D-isomer_DH_CS"/>
</dbReference>
<dbReference type="CDD" id="cd05301">
    <property type="entry name" value="GDH"/>
    <property type="match status" value="1"/>
</dbReference>
<evidence type="ECO:0000256" key="4">
    <source>
        <dbReference type="RuleBase" id="RU003719"/>
    </source>
</evidence>
<dbReference type="PROSITE" id="PS00671">
    <property type="entry name" value="D_2_HYDROXYACID_DH_3"/>
    <property type="match status" value="1"/>
</dbReference>
<sequence>MPIVTDTPATRRVAGKPRVHVTRRLLPSVEARMAELFDVTLNEEDRPLSRAELVAAMRTADVLVPTVTDRIDAAMLAEAADGADGLRTGLIANFGAGIEHIDLAAARARKVIVTNTPGVFTDDTADITLMLILSVPRRVGEGSRLVRDGRWTGWAPSRLLGHRIAGRQLGIIGMGRIGQAVAHRARAFGLDIVYHNRHRLPASVENMLGARHQADLDRMIAESDILTLHCPASRDTHHILDARRIALMKPDACVINTARGDLIDEAALIEALENGRLGGAGLDVYASEPQVDPRLIALPSVITLPHLGSATIEGRAHAGEKVVANIRFWADGHRPPDQVLEGWA</sequence>
<reference evidence="7" key="2">
    <citation type="submission" date="2020-09" db="EMBL/GenBank/DDBJ databases">
        <authorList>
            <person name="Sun Q."/>
            <person name="Kim S."/>
        </authorList>
    </citation>
    <scope>NUCLEOTIDE SEQUENCE</scope>
    <source>
        <strain evidence="7">KCTC 32422</strain>
    </source>
</reference>
<feature type="domain" description="D-isomer specific 2-hydroxyacid dehydrogenase NAD-binding" evidence="6">
    <location>
        <begin position="129"/>
        <end position="308"/>
    </location>
</feature>
<keyword evidence="3" id="KW-0520">NAD</keyword>
<dbReference type="GO" id="GO:0030267">
    <property type="term" value="F:glyoxylate reductase (NADPH) activity"/>
    <property type="evidence" value="ECO:0007669"/>
    <property type="project" value="TreeGrafter"/>
</dbReference>
<dbReference type="PANTHER" id="PTHR10996:SF283">
    <property type="entry name" value="GLYOXYLATE_HYDROXYPYRUVATE REDUCTASE B"/>
    <property type="match status" value="1"/>
</dbReference>
<dbReference type="PROSITE" id="PS00670">
    <property type="entry name" value="D_2_HYDROXYACID_DH_2"/>
    <property type="match status" value="1"/>
</dbReference>
<evidence type="ECO:0000313" key="8">
    <source>
        <dbReference type="Proteomes" id="UP000634139"/>
    </source>
</evidence>
<dbReference type="Proteomes" id="UP000634139">
    <property type="component" value="Unassembled WGS sequence"/>
</dbReference>
<evidence type="ECO:0000256" key="1">
    <source>
        <dbReference type="ARBA" id="ARBA00005854"/>
    </source>
</evidence>
<dbReference type="SUPFAM" id="SSF51735">
    <property type="entry name" value="NAD(P)-binding Rossmann-fold domains"/>
    <property type="match status" value="1"/>
</dbReference>
<evidence type="ECO:0000313" key="7">
    <source>
        <dbReference type="EMBL" id="GGZ95345.1"/>
    </source>
</evidence>
<dbReference type="EMBL" id="BMZD01000003">
    <property type="protein sequence ID" value="GGZ95345.1"/>
    <property type="molecule type" value="Genomic_DNA"/>
</dbReference>
<comment type="similarity">
    <text evidence="1 4">Belongs to the D-isomer specific 2-hydroxyacid dehydrogenase family.</text>
</comment>
<dbReference type="SUPFAM" id="SSF52283">
    <property type="entry name" value="Formate/glycerate dehydrogenase catalytic domain-like"/>
    <property type="match status" value="1"/>
</dbReference>
<dbReference type="RefSeq" id="WP_189539953.1">
    <property type="nucleotide sequence ID" value="NZ_BMZD01000003.1"/>
</dbReference>
<comment type="caution">
    <text evidence="7">The sequence shown here is derived from an EMBL/GenBank/DDBJ whole genome shotgun (WGS) entry which is preliminary data.</text>
</comment>
<evidence type="ECO:0000259" key="5">
    <source>
        <dbReference type="Pfam" id="PF00389"/>
    </source>
</evidence>
<reference evidence="7" key="1">
    <citation type="journal article" date="2014" name="Int. J. Syst. Evol. Microbiol.">
        <title>Complete genome sequence of Corynebacterium casei LMG S-19264T (=DSM 44701T), isolated from a smear-ripened cheese.</title>
        <authorList>
            <consortium name="US DOE Joint Genome Institute (JGI-PGF)"/>
            <person name="Walter F."/>
            <person name="Albersmeier A."/>
            <person name="Kalinowski J."/>
            <person name="Ruckert C."/>
        </authorList>
    </citation>
    <scope>NUCLEOTIDE SEQUENCE</scope>
    <source>
        <strain evidence="7">KCTC 32422</strain>
    </source>
</reference>
<dbReference type="GO" id="GO:0051287">
    <property type="term" value="F:NAD binding"/>
    <property type="evidence" value="ECO:0007669"/>
    <property type="project" value="InterPro"/>
</dbReference>